<dbReference type="PROSITE" id="PS51294">
    <property type="entry name" value="HTH_MYB"/>
    <property type="match status" value="1"/>
</dbReference>
<dbReference type="InterPro" id="IPR025756">
    <property type="entry name" value="Myb_CC_LHEQLE"/>
</dbReference>
<dbReference type="InterPro" id="IPR017930">
    <property type="entry name" value="Myb_dom"/>
</dbReference>
<keyword evidence="4" id="KW-0539">Nucleus</keyword>
<accession>A0A835ULR0</accession>
<dbReference type="Pfam" id="PF14379">
    <property type="entry name" value="Myb_CC_LHEQLE"/>
    <property type="match status" value="2"/>
</dbReference>
<dbReference type="GO" id="GO:0003677">
    <property type="term" value="F:DNA binding"/>
    <property type="evidence" value="ECO:0007669"/>
    <property type="project" value="UniProtKB-KW"/>
</dbReference>
<name>A0A835ULR0_VANPL</name>
<sequence>MNSGSMIVHDSVNNPNSPGAASRQRLRWTNELHERFVDAVTQLGGPERATPKGVLRIMRVQGLTIYHVKSHLQKYRLAKYIPDSSAEGSKVEKKESEDVLSNSDDNNGKQRNQALKLQMEVQKRLHEQLEASFHEISKPELSAPTYLQVQRQLQLRIEAQGKYLKRIIEEQQQLSGGSTPIEQCLNVNTQSSTPAPVSKSSSLHGKPKGELFRKSLSFNNSHHTLESSSSAPSPKHELVKRWLENESLKPELVFSRAILKSDSSSLFMGGGI</sequence>
<reference evidence="7 8" key="1">
    <citation type="journal article" date="2020" name="Nat. Food">
        <title>A phased Vanilla planifolia genome enables genetic improvement of flavour and production.</title>
        <authorList>
            <person name="Hasing T."/>
            <person name="Tang H."/>
            <person name="Brym M."/>
            <person name="Khazi F."/>
            <person name="Huang T."/>
            <person name="Chambers A.H."/>
        </authorList>
    </citation>
    <scope>NUCLEOTIDE SEQUENCE [LARGE SCALE GENOMIC DNA]</scope>
    <source>
        <tissue evidence="7">Leaf</tissue>
    </source>
</reference>
<dbReference type="OrthoDB" id="1078367at2759"/>
<evidence type="ECO:0000256" key="3">
    <source>
        <dbReference type="ARBA" id="ARBA00023163"/>
    </source>
</evidence>
<dbReference type="Gene3D" id="1.10.10.60">
    <property type="entry name" value="Homeodomain-like"/>
    <property type="match status" value="1"/>
</dbReference>
<organism evidence="7 8">
    <name type="scientific">Vanilla planifolia</name>
    <name type="common">Vanilla</name>
    <dbReference type="NCBI Taxonomy" id="51239"/>
    <lineage>
        <taxon>Eukaryota</taxon>
        <taxon>Viridiplantae</taxon>
        <taxon>Streptophyta</taxon>
        <taxon>Embryophyta</taxon>
        <taxon>Tracheophyta</taxon>
        <taxon>Spermatophyta</taxon>
        <taxon>Magnoliopsida</taxon>
        <taxon>Liliopsida</taxon>
        <taxon>Asparagales</taxon>
        <taxon>Orchidaceae</taxon>
        <taxon>Vanilloideae</taxon>
        <taxon>Vanilleae</taxon>
        <taxon>Vanilla</taxon>
    </lineage>
</organism>
<dbReference type="FunFam" id="1.10.10.60:FF:000002">
    <property type="entry name" value="Myb family transcription factor"/>
    <property type="match status" value="1"/>
</dbReference>
<comment type="caution">
    <text evidence="7">The sequence shown here is derived from an EMBL/GenBank/DDBJ whole genome shotgun (WGS) entry which is preliminary data.</text>
</comment>
<keyword evidence="3" id="KW-0804">Transcription</keyword>
<dbReference type="NCBIfam" id="TIGR01557">
    <property type="entry name" value="myb_SHAQKYF"/>
    <property type="match status" value="1"/>
</dbReference>
<protein>
    <recommendedName>
        <fullName evidence="6">HTH myb-type domain-containing protein</fullName>
    </recommendedName>
</protein>
<dbReference type="Proteomes" id="UP000636800">
    <property type="component" value="Unassembled WGS sequence"/>
</dbReference>
<dbReference type="InterPro" id="IPR006447">
    <property type="entry name" value="Myb_dom_plants"/>
</dbReference>
<proteinExistence type="predicted"/>
<keyword evidence="2" id="KW-0238">DNA-binding</keyword>
<dbReference type="AlphaFoldDB" id="A0A835ULR0"/>
<dbReference type="SUPFAM" id="SSF46689">
    <property type="entry name" value="Homeodomain-like"/>
    <property type="match status" value="1"/>
</dbReference>
<evidence type="ECO:0000313" key="8">
    <source>
        <dbReference type="Proteomes" id="UP000636800"/>
    </source>
</evidence>
<evidence type="ECO:0000259" key="6">
    <source>
        <dbReference type="PROSITE" id="PS51294"/>
    </source>
</evidence>
<gene>
    <name evidence="7" type="ORF">HPP92_017862</name>
</gene>
<dbReference type="InterPro" id="IPR046955">
    <property type="entry name" value="PHR1-like"/>
</dbReference>
<feature type="compositionally biased region" description="Polar residues" evidence="5">
    <location>
        <begin position="1"/>
        <end position="19"/>
    </location>
</feature>
<dbReference type="EMBL" id="JADCNL010000009">
    <property type="protein sequence ID" value="KAG0466282.1"/>
    <property type="molecule type" value="Genomic_DNA"/>
</dbReference>
<feature type="region of interest" description="Disordered" evidence="5">
    <location>
        <begin position="1"/>
        <end position="24"/>
    </location>
</feature>
<keyword evidence="8" id="KW-1185">Reference proteome</keyword>
<feature type="compositionally biased region" description="Polar residues" evidence="5">
    <location>
        <begin position="99"/>
        <end position="110"/>
    </location>
</feature>
<evidence type="ECO:0000313" key="7">
    <source>
        <dbReference type="EMBL" id="KAG0466282.1"/>
    </source>
</evidence>
<feature type="domain" description="HTH myb-type" evidence="6">
    <location>
        <begin position="20"/>
        <end position="80"/>
    </location>
</feature>
<evidence type="ECO:0000256" key="1">
    <source>
        <dbReference type="ARBA" id="ARBA00023015"/>
    </source>
</evidence>
<dbReference type="InterPro" id="IPR001005">
    <property type="entry name" value="SANT/Myb"/>
</dbReference>
<evidence type="ECO:0000256" key="5">
    <source>
        <dbReference type="SAM" id="MobiDB-lite"/>
    </source>
</evidence>
<dbReference type="PANTHER" id="PTHR31499">
    <property type="entry name" value="MYB FAMILY TRANSCRIPTION FACTOR PHL11"/>
    <property type="match status" value="1"/>
</dbReference>
<dbReference type="Pfam" id="PF00249">
    <property type="entry name" value="Myb_DNA-binding"/>
    <property type="match status" value="1"/>
</dbReference>
<keyword evidence="1" id="KW-0805">Transcription regulation</keyword>
<dbReference type="GO" id="GO:0003700">
    <property type="term" value="F:DNA-binding transcription factor activity"/>
    <property type="evidence" value="ECO:0007669"/>
    <property type="project" value="InterPro"/>
</dbReference>
<dbReference type="InterPro" id="IPR009057">
    <property type="entry name" value="Homeodomain-like_sf"/>
</dbReference>
<evidence type="ECO:0000256" key="4">
    <source>
        <dbReference type="ARBA" id="ARBA00023242"/>
    </source>
</evidence>
<feature type="region of interest" description="Disordered" evidence="5">
    <location>
        <begin position="83"/>
        <end position="110"/>
    </location>
</feature>
<evidence type="ECO:0000256" key="2">
    <source>
        <dbReference type="ARBA" id="ARBA00023125"/>
    </source>
</evidence>
<dbReference type="PANTHER" id="PTHR31499:SF83">
    <property type="entry name" value="MYB FAMILY TRANSCRIPTION FACTOR PHL7-LIKE ISOFORM X2"/>
    <property type="match status" value="1"/>
</dbReference>